<evidence type="ECO:0000256" key="1">
    <source>
        <dbReference type="ARBA" id="ARBA00022448"/>
    </source>
</evidence>
<dbReference type="Pfam" id="PF00005">
    <property type="entry name" value="ABC_tran"/>
    <property type="match status" value="1"/>
</dbReference>
<evidence type="ECO:0000256" key="4">
    <source>
        <dbReference type="ARBA" id="ARBA00022840"/>
    </source>
</evidence>
<accession>A0A0F9B822</accession>
<keyword evidence="3" id="KW-0547">Nucleotide-binding</keyword>
<dbReference type="EMBL" id="LAZR01053489">
    <property type="protein sequence ID" value="KKK80636.1"/>
    <property type="molecule type" value="Genomic_DNA"/>
</dbReference>
<feature type="non-terminal residue" evidence="7">
    <location>
        <position position="135"/>
    </location>
</feature>
<keyword evidence="4" id="KW-0067">ATP-binding</keyword>
<dbReference type="InterPro" id="IPR003439">
    <property type="entry name" value="ABC_transporter-like_ATP-bd"/>
</dbReference>
<reference evidence="7" key="1">
    <citation type="journal article" date="2015" name="Nature">
        <title>Complex archaea that bridge the gap between prokaryotes and eukaryotes.</title>
        <authorList>
            <person name="Spang A."/>
            <person name="Saw J.H."/>
            <person name="Jorgensen S.L."/>
            <person name="Zaremba-Niedzwiedzka K."/>
            <person name="Martijn J."/>
            <person name="Lind A.E."/>
            <person name="van Eijk R."/>
            <person name="Schleper C."/>
            <person name="Guy L."/>
            <person name="Ettema T.J."/>
        </authorList>
    </citation>
    <scope>NUCLEOTIDE SEQUENCE</scope>
</reference>
<dbReference type="InterPro" id="IPR027417">
    <property type="entry name" value="P-loop_NTPase"/>
</dbReference>
<organism evidence="7">
    <name type="scientific">marine sediment metagenome</name>
    <dbReference type="NCBI Taxonomy" id="412755"/>
    <lineage>
        <taxon>unclassified sequences</taxon>
        <taxon>metagenomes</taxon>
        <taxon>ecological metagenomes</taxon>
    </lineage>
</organism>
<gene>
    <name evidence="7" type="ORF">LCGC14_2821520</name>
</gene>
<evidence type="ECO:0000256" key="3">
    <source>
        <dbReference type="ARBA" id="ARBA00022741"/>
    </source>
</evidence>
<dbReference type="InterPro" id="IPR050107">
    <property type="entry name" value="ABC_carbohydrate_import_ATPase"/>
</dbReference>
<dbReference type="Gene3D" id="3.40.50.300">
    <property type="entry name" value="P-loop containing nucleotide triphosphate hydrolases"/>
    <property type="match status" value="1"/>
</dbReference>
<evidence type="ECO:0000259" key="6">
    <source>
        <dbReference type="Pfam" id="PF00005"/>
    </source>
</evidence>
<dbReference type="SUPFAM" id="SSF52540">
    <property type="entry name" value="P-loop containing nucleoside triphosphate hydrolases"/>
    <property type="match status" value="1"/>
</dbReference>
<proteinExistence type="predicted"/>
<keyword evidence="2" id="KW-0677">Repeat</keyword>
<feature type="region of interest" description="Disordered" evidence="5">
    <location>
        <begin position="1"/>
        <end position="29"/>
    </location>
</feature>
<dbReference type="AlphaFoldDB" id="A0A0F9B822"/>
<evidence type="ECO:0000313" key="7">
    <source>
        <dbReference type="EMBL" id="KKK80636.1"/>
    </source>
</evidence>
<dbReference type="GO" id="GO:0016887">
    <property type="term" value="F:ATP hydrolysis activity"/>
    <property type="evidence" value="ECO:0007669"/>
    <property type="project" value="InterPro"/>
</dbReference>
<evidence type="ECO:0000256" key="5">
    <source>
        <dbReference type="SAM" id="MobiDB-lite"/>
    </source>
</evidence>
<keyword evidence="1" id="KW-0813">Transport</keyword>
<feature type="compositionally biased region" description="Low complexity" evidence="5">
    <location>
        <begin position="1"/>
        <end position="19"/>
    </location>
</feature>
<name>A0A0F9B822_9ZZZZ</name>
<dbReference type="GO" id="GO:0005524">
    <property type="term" value="F:ATP binding"/>
    <property type="evidence" value="ECO:0007669"/>
    <property type="project" value="UniProtKB-KW"/>
</dbReference>
<evidence type="ECO:0000256" key="2">
    <source>
        <dbReference type="ARBA" id="ARBA00022737"/>
    </source>
</evidence>
<protein>
    <recommendedName>
        <fullName evidence="6">ABC transporter domain-containing protein</fullName>
    </recommendedName>
</protein>
<dbReference type="PANTHER" id="PTHR43790">
    <property type="entry name" value="CARBOHYDRATE TRANSPORT ATP-BINDING PROTEIN MG119-RELATED"/>
    <property type="match status" value="1"/>
</dbReference>
<feature type="domain" description="ABC transporter" evidence="6">
    <location>
        <begin position="50"/>
        <end position="86"/>
    </location>
</feature>
<comment type="caution">
    <text evidence="7">The sequence shown here is derived from an EMBL/GenBank/DDBJ whole genome shotgun (WGS) entry which is preliminary data.</text>
</comment>
<sequence>MRHARGAAPLQGAAPSQGAPGQGNTGDIKMSNKIMEMNNISKRFPGVLALDGVSFDLAEGEVHGLLGENGAGKSTLLPLVRRRIEPAFRGSNVYHLIPPLRRASELGTQITNPHARTPRGAIPSAVKLLYLVVLY</sequence>
<dbReference type="PANTHER" id="PTHR43790:SF9">
    <property type="entry name" value="GALACTOFURANOSE TRANSPORTER ATP-BINDING PROTEIN YTFR"/>
    <property type="match status" value="1"/>
</dbReference>